<evidence type="ECO:0000259" key="9">
    <source>
        <dbReference type="Pfam" id="PF25198"/>
    </source>
</evidence>
<keyword evidence="5" id="KW-0472">Membrane</keyword>
<dbReference type="Pfam" id="PF05504">
    <property type="entry name" value="Spore_GerAC"/>
    <property type="match status" value="1"/>
</dbReference>
<evidence type="ECO:0000256" key="6">
    <source>
        <dbReference type="ARBA" id="ARBA00023139"/>
    </source>
</evidence>
<evidence type="ECO:0000313" key="11">
    <source>
        <dbReference type="Proteomes" id="UP000619534"/>
    </source>
</evidence>
<evidence type="ECO:0000313" key="10">
    <source>
        <dbReference type="EMBL" id="GGC95710.1"/>
    </source>
</evidence>
<dbReference type="Gene3D" id="3.30.300.210">
    <property type="entry name" value="Nutrient germinant receptor protein C, domain 3"/>
    <property type="match status" value="1"/>
</dbReference>
<dbReference type="InterPro" id="IPR057336">
    <property type="entry name" value="GerAC_N"/>
</dbReference>
<dbReference type="Gene3D" id="6.20.190.10">
    <property type="entry name" value="Nutrient germinant receptor protein C, domain 1"/>
    <property type="match status" value="1"/>
</dbReference>
<dbReference type="PANTHER" id="PTHR35789">
    <property type="entry name" value="SPORE GERMINATION PROTEIN B3"/>
    <property type="match status" value="1"/>
</dbReference>
<keyword evidence="4" id="KW-0732">Signal</keyword>
<dbReference type="EMBL" id="BMCJ01000005">
    <property type="protein sequence ID" value="GGC95710.1"/>
    <property type="molecule type" value="Genomic_DNA"/>
</dbReference>
<dbReference type="PROSITE" id="PS51257">
    <property type="entry name" value="PROKAR_LIPOPROTEIN"/>
    <property type="match status" value="1"/>
</dbReference>
<accession>A0ABQ1PEI6</accession>
<evidence type="ECO:0000256" key="3">
    <source>
        <dbReference type="ARBA" id="ARBA00022544"/>
    </source>
</evidence>
<comment type="subcellular location">
    <subcellularLocation>
        <location evidence="1">Membrane</location>
        <topology evidence="1">Lipid-anchor</topology>
    </subcellularLocation>
</comment>
<feature type="domain" description="Spore germination protein N-terminal" evidence="9">
    <location>
        <begin position="25"/>
        <end position="197"/>
    </location>
</feature>
<keyword evidence="7" id="KW-0449">Lipoprotein</keyword>
<name>A0ABQ1PEI6_9BACI</name>
<evidence type="ECO:0000256" key="2">
    <source>
        <dbReference type="ARBA" id="ARBA00007886"/>
    </source>
</evidence>
<comment type="caution">
    <text evidence="10">The sequence shown here is derived from an EMBL/GenBank/DDBJ whole genome shotgun (WGS) entry which is preliminary data.</text>
</comment>
<keyword evidence="11" id="KW-1185">Reference proteome</keyword>
<dbReference type="PANTHER" id="PTHR35789:SF1">
    <property type="entry name" value="SPORE GERMINATION PROTEIN B3"/>
    <property type="match status" value="1"/>
</dbReference>
<evidence type="ECO:0000256" key="7">
    <source>
        <dbReference type="ARBA" id="ARBA00023288"/>
    </source>
</evidence>
<dbReference type="Proteomes" id="UP000619534">
    <property type="component" value="Unassembled WGS sequence"/>
</dbReference>
<feature type="domain" description="Spore germination GerAC-like C-terminal" evidence="8">
    <location>
        <begin position="223"/>
        <end position="389"/>
    </location>
</feature>
<reference evidence="11" key="1">
    <citation type="journal article" date="2019" name="Int. J. Syst. Evol. Microbiol.">
        <title>The Global Catalogue of Microorganisms (GCM) 10K type strain sequencing project: providing services to taxonomists for standard genome sequencing and annotation.</title>
        <authorList>
            <consortium name="The Broad Institute Genomics Platform"/>
            <consortium name="The Broad Institute Genome Sequencing Center for Infectious Disease"/>
            <person name="Wu L."/>
            <person name="Ma J."/>
        </authorList>
    </citation>
    <scope>NUCLEOTIDE SEQUENCE [LARGE SCALE GENOMIC DNA]</scope>
    <source>
        <strain evidence="11">CCM 7282</strain>
    </source>
</reference>
<dbReference type="RefSeq" id="WP_062443294.1">
    <property type="nucleotide sequence ID" value="NZ_BMCJ01000005.1"/>
</dbReference>
<protein>
    <submittedName>
        <fullName evidence="10">Germination protein GerKC</fullName>
    </submittedName>
</protein>
<proteinExistence type="inferred from homology"/>
<organism evidence="10 11">
    <name type="scientific">Thalassobacillus devorans</name>
    <dbReference type="NCBI Taxonomy" id="279813"/>
    <lineage>
        <taxon>Bacteria</taxon>
        <taxon>Bacillati</taxon>
        <taxon>Bacillota</taxon>
        <taxon>Bacilli</taxon>
        <taxon>Bacillales</taxon>
        <taxon>Bacillaceae</taxon>
        <taxon>Thalassobacillus</taxon>
    </lineage>
</organism>
<evidence type="ECO:0000256" key="5">
    <source>
        <dbReference type="ARBA" id="ARBA00023136"/>
    </source>
</evidence>
<dbReference type="Pfam" id="PF25198">
    <property type="entry name" value="Spore_GerAC_N"/>
    <property type="match status" value="1"/>
</dbReference>
<dbReference type="NCBIfam" id="TIGR02887">
    <property type="entry name" value="spore_ger_x_C"/>
    <property type="match status" value="1"/>
</dbReference>
<dbReference type="InterPro" id="IPR046953">
    <property type="entry name" value="Spore_GerAC-like_C"/>
</dbReference>
<keyword evidence="3" id="KW-0309">Germination</keyword>
<dbReference type="InterPro" id="IPR008844">
    <property type="entry name" value="Spore_GerAC-like"/>
</dbReference>
<gene>
    <name evidence="10" type="primary">gerKC</name>
    <name evidence="10" type="ORF">GCM10007216_28050</name>
</gene>
<dbReference type="InterPro" id="IPR038501">
    <property type="entry name" value="Spore_GerAC_C_sf"/>
</dbReference>
<evidence type="ECO:0000256" key="4">
    <source>
        <dbReference type="ARBA" id="ARBA00022729"/>
    </source>
</evidence>
<evidence type="ECO:0000256" key="1">
    <source>
        <dbReference type="ARBA" id="ARBA00004635"/>
    </source>
</evidence>
<evidence type="ECO:0000259" key="8">
    <source>
        <dbReference type="Pfam" id="PF05504"/>
    </source>
</evidence>
<comment type="similarity">
    <text evidence="2">Belongs to the GerABKC lipoprotein family.</text>
</comment>
<keyword evidence="6" id="KW-0564">Palmitate</keyword>
<sequence>MKRTILLKLALLSLCALLLSGCWSKRELNEIGIVTAIGIDRQEEQYKVTVQVINPSEVASKEMTTRTAVSTYTAVGNSIFETIRKLMTLAPRRVYLSHVREIVLGEEMAKEGIGKTLDFLSRDHEMRTDFHLTVAQGVEAEELMKILTPLERIPAEKAFSSIKSGEDSWAPIEAVKIGDVLNAMLSEGNNPTLSGIRIIGDPEQGNHLTNVEQVDSPANFAIDGLAVFRKDHLVGWLNENQSKGYNYITDNVKNTAEYAPCDNDEKGGITLEVFDSTSKLEAAITSNQPRVSINIQIEAGIAEVECQLDLSKTATIRQVEKQFEEHVTTLAKRTIQVLQQDLQSDVLGFGDLIHREDKTYWKSIKNEWDNIFPEVETEVKTTVKVKRTGTIVDSYQKDVEG</sequence>